<evidence type="ECO:0000256" key="2">
    <source>
        <dbReference type="ARBA" id="ARBA00004141"/>
    </source>
</evidence>
<reference evidence="14 15" key="1">
    <citation type="submission" date="2018-04" db="EMBL/GenBank/DDBJ databases">
        <title>Genomic Encyclopedia of Type Strains, Phase III (KMG-III): the genomes of soil and plant-associated and newly described type strains.</title>
        <authorList>
            <person name="Whitman W."/>
        </authorList>
    </citation>
    <scope>NUCLEOTIDE SEQUENCE [LARGE SCALE GENOMIC DNA]</scope>
    <source>
        <strain evidence="14 15">MA-olki</strain>
    </source>
</reference>
<name>A0A2T5UBJ4_9SPHN</name>
<dbReference type="PANTHER" id="PTHR45436">
    <property type="entry name" value="SENSOR HISTIDINE KINASE YKOH"/>
    <property type="match status" value="1"/>
</dbReference>
<keyword evidence="5" id="KW-0808">Transferase</keyword>
<protein>
    <recommendedName>
        <fullName evidence="3">histidine kinase</fullName>
        <ecNumber evidence="3">2.7.13.3</ecNumber>
    </recommendedName>
</protein>
<dbReference type="InterPro" id="IPR004358">
    <property type="entry name" value="Sig_transdc_His_kin-like_C"/>
</dbReference>
<evidence type="ECO:0000256" key="1">
    <source>
        <dbReference type="ARBA" id="ARBA00000085"/>
    </source>
</evidence>
<organism evidence="14 15">
    <name type="scientific">Sphingomonas faeni</name>
    <dbReference type="NCBI Taxonomy" id="185950"/>
    <lineage>
        <taxon>Bacteria</taxon>
        <taxon>Pseudomonadati</taxon>
        <taxon>Pseudomonadota</taxon>
        <taxon>Alphaproteobacteria</taxon>
        <taxon>Sphingomonadales</taxon>
        <taxon>Sphingomonadaceae</taxon>
        <taxon>Sphingomonas</taxon>
    </lineage>
</organism>
<dbReference type="PRINTS" id="PR00344">
    <property type="entry name" value="BCTRLSENSOR"/>
</dbReference>
<dbReference type="CDD" id="cd00075">
    <property type="entry name" value="HATPase"/>
    <property type="match status" value="1"/>
</dbReference>
<dbReference type="SUPFAM" id="SSF55874">
    <property type="entry name" value="ATPase domain of HSP90 chaperone/DNA topoisomerase II/histidine kinase"/>
    <property type="match status" value="1"/>
</dbReference>
<evidence type="ECO:0000256" key="6">
    <source>
        <dbReference type="ARBA" id="ARBA00022692"/>
    </source>
</evidence>
<dbReference type="InterPro" id="IPR050428">
    <property type="entry name" value="TCS_sensor_his_kinase"/>
</dbReference>
<comment type="caution">
    <text evidence="14">The sequence shown here is derived from an EMBL/GenBank/DDBJ whole genome shotgun (WGS) entry which is preliminary data.</text>
</comment>
<dbReference type="Proteomes" id="UP000244013">
    <property type="component" value="Unassembled WGS sequence"/>
</dbReference>
<feature type="transmembrane region" description="Helical" evidence="11">
    <location>
        <begin position="12"/>
        <end position="36"/>
    </location>
</feature>
<dbReference type="InterPro" id="IPR003661">
    <property type="entry name" value="HisK_dim/P_dom"/>
</dbReference>
<evidence type="ECO:0000313" key="15">
    <source>
        <dbReference type="Proteomes" id="UP000244013"/>
    </source>
</evidence>
<dbReference type="EC" id="2.7.13.3" evidence="3"/>
<keyword evidence="9" id="KW-0902">Two-component regulatory system</keyword>
<accession>A0A2T5UBJ4</accession>
<dbReference type="InterPro" id="IPR036890">
    <property type="entry name" value="HATPase_C_sf"/>
</dbReference>
<dbReference type="CDD" id="cd00082">
    <property type="entry name" value="HisKA"/>
    <property type="match status" value="1"/>
</dbReference>
<keyword evidence="4" id="KW-0597">Phosphoprotein</keyword>
<dbReference type="PANTHER" id="PTHR45436:SF15">
    <property type="entry name" value="SENSOR HISTIDINE KINASE CUSS"/>
    <property type="match status" value="1"/>
</dbReference>
<evidence type="ECO:0000256" key="11">
    <source>
        <dbReference type="SAM" id="Phobius"/>
    </source>
</evidence>
<dbReference type="Pfam" id="PF00512">
    <property type="entry name" value="HisKA"/>
    <property type="match status" value="1"/>
</dbReference>
<dbReference type="AlphaFoldDB" id="A0A2T5UBJ4"/>
<dbReference type="GO" id="GO:0000155">
    <property type="term" value="F:phosphorelay sensor kinase activity"/>
    <property type="evidence" value="ECO:0007669"/>
    <property type="project" value="InterPro"/>
</dbReference>
<proteinExistence type="predicted"/>
<evidence type="ECO:0000259" key="13">
    <source>
        <dbReference type="PROSITE" id="PS50885"/>
    </source>
</evidence>
<dbReference type="GO" id="GO:0005886">
    <property type="term" value="C:plasma membrane"/>
    <property type="evidence" value="ECO:0007669"/>
    <property type="project" value="TreeGrafter"/>
</dbReference>
<evidence type="ECO:0000256" key="9">
    <source>
        <dbReference type="ARBA" id="ARBA00023012"/>
    </source>
</evidence>
<dbReference type="PROSITE" id="PS50885">
    <property type="entry name" value="HAMP"/>
    <property type="match status" value="1"/>
</dbReference>
<dbReference type="Gene3D" id="1.10.287.130">
    <property type="match status" value="1"/>
</dbReference>
<dbReference type="InterPro" id="IPR005467">
    <property type="entry name" value="His_kinase_dom"/>
</dbReference>
<dbReference type="InterPro" id="IPR003660">
    <property type="entry name" value="HAMP_dom"/>
</dbReference>
<evidence type="ECO:0000259" key="12">
    <source>
        <dbReference type="PROSITE" id="PS50109"/>
    </source>
</evidence>
<feature type="transmembrane region" description="Helical" evidence="11">
    <location>
        <begin position="159"/>
        <end position="184"/>
    </location>
</feature>
<dbReference type="EMBL" id="QAYE01000001">
    <property type="protein sequence ID" value="PTW48824.1"/>
    <property type="molecule type" value="Genomic_DNA"/>
</dbReference>
<keyword evidence="10 11" id="KW-0472">Membrane</keyword>
<evidence type="ECO:0000256" key="8">
    <source>
        <dbReference type="ARBA" id="ARBA00022989"/>
    </source>
</evidence>
<comment type="catalytic activity">
    <reaction evidence="1">
        <text>ATP + protein L-histidine = ADP + protein N-phospho-L-histidine.</text>
        <dbReference type="EC" id="2.7.13.3"/>
    </reaction>
</comment>
<dbReference type="GeneID" id="91004419"/>
<dbReference type="RefSeq" id="WP_208622485.1">
    <property type="nucleotide sequence ID" value="NZ_QAYE01000001.1"/>
</dbReference>
<dbReference type="Gene3D" id="3.30.565.10">
    <property type="entry name" value="Histidine kinase-like ATPase, C-terminal domain"/>
    <property type="match status" value="1"/>
</dbReference>
<keyword evidence="8 11" id="KW-1133">Transmembrane helix</keyword>
<keyword evidence="6 11" id="KW-0812">Transmembrane</keyword>
<dbReference type="InterPro" id="IPR036097">
    <property type="entry name" value="HisK_dim/P_sf"/>
</dbReference>
<evidence type="ECO:0000313" key="14">
    <source>
        <dbReference type="EMBL" id="PTW48824.1"/>
    </source>
</evidence>
<evidence type="ECO:0000256" key="10">
    <source>
        <dbReference type="ARBA" id="ARBA00023136"/>
    </source>
</evidence>
<evidence type="ECO:0000256" key="7">
    <source>
        <dbReference type="ARBA" id="ARBA00022777"/>
    </source>
</evidence>
<evidence type="ECO:0000256" key="3">
    <source>
        <dbReference type="ARBA" id="ARBA00012438"/>
    </source>
</evidence>
<keyword evidence="7 14" id="KW-0418">Kinase</keyword>
<evidence type="ECO:0000256" key="5">
    <source>
        <dbReference type="ARBA" id="ARBA00022679"/>
    </source>
</evidence>
<feature type="domain" description="Histidine kinase" evidence="12">
    <location>
        <begin position="246"/>
        <end position="439"/>
    </location>
</feature>
<dbReference type="SMART" id="SM00387">
    <property type="entry name" value="HATPase_c"/>
    <property type="match status" value="1"/>
</dbReference>
<dbReference type="Pfam" id="PF02518">
    <property type="entry name" value="HATPase_c"/>
    <property type="match status" value="1"/>
</dbReference>
<dbReference type="PROSITE" id="PS50109">
    <property type="entry name" value="HIS_KIN"/>
    <property type="match status" value="1"/>
</dbReference>
<dbReference type="SMART" id="SM00388">
    <property type="entry name" value="HisKA"/>
    <property type="match status" value="1"/>
</dbReference>
<evidence type="ECO:0000256" key="4">
    <source>
        <dbReference type="ARBA" id="ARBA00022553"/>
    </source>
</evidence>
<comment type="subcellular location">
    <subcellularLocation>
        <location evidence="2">Membrane</location>
        <topology evidence="2">Multi-pass membrane protein</topology>
    </subcellularLocation>
</comment>
<sequence>MSARPPSLKRALIVKPMLIQFATLTMMLSVILLVFMRMSSNVAYTEETITGVIAQSIVRHADGRLTLRPTPELARLRAETPGLWFVAEDDRGRNVTLGQVPPPYAHFGGALHRLSYMQIRDRAPPYALSAVIRQEVSPAGKLTILAHGKLTELTVSLLVAFNLFSILVIVLLALVSLVVTPWIVRRSLAGVNRIAEEAGRIDAHRRGWRLGEHQVPTEILPLVRAVNDVLRRLDEGYERQRRFIASAAHELRTPIAILRIKVEGADEAATRSLGSDVHRLANLAEQLLDLQRLDVAREQADVDLVSLVTRVAAELAPLLIAADRTIEVVIVEPRTICGDAGPIERVLTNLVQNAIEHGGRHVIVRVLGHGFEVEDDGIGIPIEERKRVFEPFHRLKPRSTGAGLGLNLVRQVVELHGGRVSILAAPVNGTVVRVEFLDR</sequence>
<gene>
    <name evidence="14" type="ORF">C8J25_101324</name>
</gene>
<feature type="domain" description="HAMP" evidence="13">
    <location>
        <begin position="185"/>
        <end position="238"/>
    </location>
</feature>
<dbReference type="InterPro" id="IPR003594">
    <property type="entry name" value="HATPase_dom"/>
</dbReference>
<dbReference type="SUPFAM" id="SSF47384">
    <property type="entry name" value="Homodimeric domain of signal transducing histidine kinase"/>
    <property type="match status" value="1"/>
</dbReference>